<name>A0A364NX41_9PROT</name>
<sequence>MFIGDRWRYAAEDKTQRNDLFVFVEPFIKASFNKELSIQTLFTYDPAIDPHPDESRAFANEQLHLKNLVLDYSKDEWGVYGGRFAAEFGQAWLTLPGYFGRELAEDNAIWDRNGVGGWMNVKGGEAGTVRVAASAFMLDTTIMSKSWIGTPTRTRKRQFDGGQSNTGRLDSFALSATGTKVPSFDGFSWHTGVLRQEVRKISTANSDIPDAELGVVGGIRQEWKIDDWLVVAPMFEYQHFWNRGGVQKAERDYISTGMEINPANWRLSVGYTLRISNAPNVEEKRDYLFNTSLGYEFGNGVRPEIGYRVRSIDSLEVYEITSRVLYVYKF</sequence>
<gene>
    <name evidence="1" type="ORF">CU669_11785</name>
</gene>
<keyword evidence="2" id="KW-1185">Reference proteome</keyword>
<evidence type="ECO:0000313" key="2">
    <source>
        <dbReference type="Proteomes" id="UP000251075"/>
    </source>
</evidence>
<proteinExistence type="predicted"/>
<evidence type="ECO:0000313" key="1">
    <source>
        <dbReference type="EMBL" id="RAU21654.1"/>
    </source>
</evidence>
<comment type="caution">
    <text evidence="1">The sequence shown here is derived from an EMBL/GenBank/DDBJ whole genome shotgun (WGS) entry which is preliminary data.</text>
</comment>
<dbReference type="AlphaFoldDB" id="A0A364NX41"/>
<protein>
    <submittedName>
        <fullName evidence="1">Uncharacterized protein</fullName>
    </submittedName>
</protein>
<accession>A0A364NX41</accession>
<reference evidence="1 2" key="1">
    <citation type="submission" date="2017-11" db="EMBL/GenBank/DDBJ databases">
        <title>Draft genome sequence of magnetotactic bacterium Magnetospirillum kuznetsovii LBB-42.</title>
        <authorList>
            <person name="Grouzdev D.S."/>
            <person name="Rysina M.S."/>
            <person name="Baslerov R.V."/>
            <person name="Koziaeva V."/>
        </authorList>
    </citation>
    <scope>NUCLEOTIDE SEQUENCE [LARGE SCALE GENOMIC DNA]</scope>
    <source>
        <strain evidence="1 2">LBB-42</strain>
    </source>
</reference>
<dbReference type="SUPFAM" id="SSF56935">
    <property type="entry name" value="Porins"/>
    <property type="match status" value="1"/>
</dbReference>
<dbReference type="EMBL" id="PGTO01000008">
    <property type="protein sequence ID" value="RAU21654.1"/>
    <property type="molecule type" value="Genomic_DNA"/>
</dbReference>
<organism evidence="1 2">
    <name type="scientific">Paramagnetospirillum kuznetsovii</name>
    <dbReference type="NCBI Taxonomy" id="2053833"/>
    <lineage>
        <taxon>Bacteria</taxon>
        <taxon>Pseudomonadati</taxon>
        <taxon>Pseudomonadota</taxon>
        <taxon>Alphaproteobacteria</taxon>
        <taxon>Rhodospirillales</taxon>
        <taxon>Magnetospirillaceae</taxon>
        <taxon>Paramagnetospirillum</taxon>
    </lineage>
</organism>
<dbReference type="Proteomes" id="UP000251075">
    <property type="component" value="Unassembled WGS sequence"/>
</dbReference>